<proteinExistence type="predicted"/>
<feature type="region of interest" description="Disordered" evidence="2">
    <location>
        <begin position="454"/>
        <end position="608"/>
    </location>
</feature>
<dbReference type="VEuPathDB" id="VectorBase:AGAP007365"/>
<evidence type="ECO:0000256" key="1">
    <source>
        <dbReference type="SAM" id="Coils"/>
    </source>
</evidence>
<dbReference type="VEuPathDB" id="VectorBase:AGAMI1_003659"/>
<dbReference type="EMBL" id="AAAB01008807">
    <property type="protein sequence ID" value="EAA04645.5"/>
    <property type="molecule type" value="Genomic_DNA"/>
</dbReference>
<dbReference type="eggNOG" id="ENOG502QVAD">
    <property type="taxonomic scope" value="Eukaryota"/>
</dbReference>
<reference evidence="5 6" key="3">
    <citation type="journal article" date="2004" name="Trends Parasitol.">
        <title>The Anopheles gambiae genome: an update.</title>
        <authorList>
            <person name="Mongin E."/>
            <person name="Louis C."/>
            <person name="Holt R.A."/>
            <person name="Birney E."/>
            <person name="Collins F.H."/>
        </authorList>
    </citation>
    <scope>NUCLEOTIDE SEQUENCE</scope>
    <source>
        <strain evidence="5 6">PEST</strain>
    </source>
</reference>
<dbReference type="Pfam" id="PF18609">
    <property type="entry name" value="SAM_Exu"/>
    <property type="match status" value="1"/>
</dbReference>
<sequence>MVVGMDESKVGHDEEQHYEDSSFDECDTPAGVLSSKFDKTDLSINTNPLPHGKYTLIGLDIDTTGRRLIDEIVQISAFTPEKEYAQYIMPLMNLNPAARQRHQVRVITVGFFRMLKSMQTYRVMKTKMEVAALNEFLDWLEERLREDEGSEGIVLVYHEQRKFVPYMVIEALKKYKLLDRFSESVKSFVNGFKLAEEKCTKTIKYLTIRQLAEIVLDEKAGSRDGFEGNAAYRARMAFEISRCLATAEPKSNAVNVPASSPTESEPNDSATSEEVTNSSSTAEDAVKDEGDKPSEENAEQSDDDAQKQDEKKEEAPAASLNSSASRPLTEEDREKMCAVLCEYASPISTEISELDEQEKILVRQNSLRPVFLLYFKTTIYHRVKAVTYRRVLAETGHDYESLRQVWQEKKREGLEAIINEIAELKEDERTELNELLDCHYDPDKQAFKPIVKRMKRRPSRAGQPFFSNKNGNVPQNQNGNNQMAKENRKPFNGYQNNQKNHNNHHNGNNNNNNNNNMVNKHQNQQNQQQQQYYNGPSSPESGMRNGGSPGKRFFQRNSRRRRGGNGQNQNQNGGQNQQPMKNHNGNHHAYSNSNRHNNQFQQPMQVHA</sequence>
<dbReference type="GO" id="GO:0003723">
    <property type="term" value="F:RNA binding"/>
    <property type="evidence" value="ECO:0007669"/>
    <property type="project" value="InterPro"/>
</dbReference>
<dbReference type="InterPro" id="IPR040941">
    <property type="entry name" value="SAM_Exu"/>
</dbReference>
<feature type="compositionally biased region" description="Low complexity" evidence="2">
    <location>
        <begin position="567"/>
        <end position="578"/>
    </location>
</feature>
<evidence type="ECO:0000259" key="4">
    <source>
        <dbReference type="Pfam" id="PF22123"/>
    </source>
</evidence>
<reference evidence="6" key="6">
    <citation type="submission" date="2021-01" db="UniProtKB">
        <authorList>
            <consortium name="EnsemblMetazoa"/>
        </authorList>
    </citation>
    <scope>IDENTIFICATION</scope>
    <source>
        <strain evidence="6">PEST</strain>
    </source>
</reference>
<organism evidence="5">
    <name type="scientific">Anopheles gambiae</name>
    <name type="common">African malaria mosquito</name>
    <dbReference type="NCBI Taxonomy" id="7165"/>
    <lineage>
        <taxon>Eukaryota</taxon>
        <taxon>Metazoa</taxon>
        <taxon>Ecdysozoa</taxon>
        <taxon>Arthropoda</taxon>
        <taxon>Hexapoda</taxon>
        <taxon>Insecta</taxon>
        <taxon>Pterygota</taxon>
        <taxon>Neoptera</taxon>
        <taxon>Endopterygota</taxon>
        <taxon>Diptera</taxon>
        <taxon>Nematocera</taxon>
        <taxon>Culicoidea</taxon>
        <taxon>Culicidae</taxon>
        <taxon>Anophelinae</taxon>
        <taxon>Anopheles</taxon>
    </lineage>
</organism>
<dbReference type="InterPro" id="IPR054362">
    <property type="entry name" value="Exu_RNase_H-like"/>
</dbReference>
<dbReference type="KEGG" id="aga:1269817"/>
<feature type="compositionally biased region" description="Basic and acidic residues" evidence="2">
    <location>
        <begin position="304"/>
        <end position="315"/>
    </location>
</feature>
<feature type="compositionally biased region" description="Low complexity" evidence="2">
    <location>
        <begin position="492"/>
        <end position="535"/>
    </location>
</feature>
<dbReference type="Proteomes" id="UP000007062">
    <property type="component" value="Chromosome 2L"/>
</dbReference>
<protein>
    <submittedName>
        <fullName evidence="5">AGAP007365-PA</fullName>
    </submittedName>
</protein>
<feature type="region of interest" description="Disordered" evidence="2">
    <location>
        <begin position="1"/>
        <end position="25"/>
    </location>
</feature>
<feature type="compositionally biased region" description="Polar residues" evidence="2">
    <location>
        <begin position="579"/>
        <end position="608"/>
    </location>
</feature>
<dbReference type="EnsemblMetazoa" id="AGAP007365-RA">
    <property type="protein sequence ID" value="AGAP007365-PA"/>
    <property type="gene ID" value="AGAP007365"/>
</dbReference>
<keyword evidence="7" id="KW-1185">Reference proteome</keyword>
<feature type="region of interest" description="Disordered" evidence="2">
    <location>
        <begin position="250"/>
        <end position="330"/>
    </location>
</feature>
<reference evidence="5" key="5">
    <citation type="submission" date="2011-05" db="EMBL/GenBank/DDBJ databases">
        <authorList>
            <consortium name="VectorBase"/>
        </authorList>
    </citation>
    <scope>NUCLEOTIDE SEQUENCE</scope>
    <source>
        <strain evidence="5">PEST</strain>
    </source>
</reference>
<keyword evidence="1" id="KW-0175">Coiled coil</keyword>
<dbReference type="FunCoup" id="Q7PT28">
    <property type="interactions" value="56"/>
</dbReference>
<dbReference type="GO" id="GO:0045450">
    <property type="term" value="P:bicoid mRNA localization"/>
    <property type="evidence" value="ECO:0007669"/>
    <property type="project" value="InterPro"/>
</dbReference>
<feature type="compositionally biased region" description="Basic and acidic residues" evidence="2">
    <location>
        <begin position="284"/>
        <end position="295"/>
    </location>
</feature>
<dbReference type="PANTHER" id="PTHR12384">
    <property type="entry name" value="MATERNAL PROTEIN EXUPERANTIA"/>
    <property type="match status" value="1"/>
</dbReference>
<evidence type="ECO:0000256" key="2">
    <source>
        <dbReference type="SAM" id="MobiDB-lite"/>
    </source>
</evidence>
<dbReference type="PaxDb" id="7165-AGAP007365-PA"/>
<feature type="compositionally biased region" description="Basic residues" evidence="2">
    <location>
        <begin position="553"/>
        <end position="563"/>
    </location>
</feature>
<feature type="compositionally biased region" description="Polar residues" evidence="2">
    <location>
        <begin position="252"/>
        <end position="282"/>
    </location>
</feature>
<accession>Q7PT28</accession>
<dbReference type="AlphaFoldDB" id="Q7PT28"/>
<feature type="domain" description="Exuperantia SAM-like" evidence="3">
    <location>
        <begin position="368"/>
        <end position="439"/>
    </location>
</feature>
<dbReference type="STRING" id="7165.Q7PT28"/>
<evidence type="ECO:0000313" key="5">
    <source>
        <dbReference type="EMBL" id="EAA04645.5"/>
    </source>
</evidence>
<reference evidence="5" key="2">
    <citation type="submission" date="2002-03" db="EMBL/GenBank/DDBJ databases">
        <authorList>
            <consortium name="The Anopheles Genome Sequencing Consortium"/>
        </authorList>
    </citation>
    <scope>NUCLEOTIDE SEQUENCE</scope>
    <source>
        <strain evidence="5">PEST</strain>
    </source>
</reference>
<feature type="coiled-coil region" evidence="1">
    <location>
        <begin position="407"/>
        <end position="434"/>
    </location>
</feature>
<gene>
    <name evidence="6" type="primary">1269817</name>
    <name evidence="5" type="ORF">AgaP_AGAP007365</name>
</gene>
<dbReference type="InterPro" id="IPR037998">
    <property type="entry name" value="Exu"/>
</dbReference>
<dbReference type="HOGENOM" id="CLU_034404_1_0_1"/>
<evidence type="ECO:0000259" key="3">
    <source>
        <dbReference type="Pfam" id="PF18609"/>
    </source>
</evidence>
<feature type="domain" description="Exuperantia RNAse H-like" evidence="4">
    <location>
        <begin position="54"/>
        <end position="214"/>
    </location>
</feature>
<feature type="compositionally biased region" description="Low complexity" evidence="2">
    <location>
        <begin position="468"/>
        <end position="482"/>
    </location>
</feature>
<name>Q7PT28_ANOGA</name>
<feature type="compositionally biased region" description="Basic and acidic residues" evidence="2">
    <location>
        <begin position="1"/>
        <end position="20"/>
    </location>
</feature>
<dbReference type="Pfam" id="PF22123">
    <property type="entry name" value="Exu_RNase_H_like"/>
    <property type="match status" value="1"/>
</dbReference>
<evidence type="ECO:0000313" key="7">
    <source>
        <dbReference type="Proteomes" id="UP000007062"/>
    </source>
</evidence>
<dbReference type="OMA" id="IYHEQRK"/>
<evidence type="ECO:0000313" key="6">
    <source>
        <dbReference type="EnsemblMetazoa" id="AGAP007365-PA"/>
    </source>
</evidence>
<reference evidence="5 7" key="1">
    <citation type="journal article" date="2002" name="Science">
        <title>The genome sequence of the malaria mosquito Anopheles gambiae.</title>
        <authorList>
            <person name="Holt R.A."/>
            <person name="Subramanian G.M."/>
            <person name="Halpern A."/>
            <person name="Sutton G.G."/>
            <person name="Charlab R."/>
            <person name="Nusskern D.R."/>
            <person name="Wincker P."/>
            <person name="Clark A.G."/>
            <person name="Ribeiro J.M."/>
            <person name="Wides R."/>
            <person name="Salzberg S.L."/>
            <person name="Loftus B."/>
            <person name="Yandell M."/>
            <person name="Majoros W.H."/>
            <person name="Rusch D.B."/>
            <person name="Lai Z."/>
            <person name="Kraft C.L."/>
            <person name="Abril J.F."/>
            <person name="Anthouard V."/>
            <person name="Arensburger P."/>
            <person name="Atkinson P.W."/>
            <person name="Baden H."/>
            <person name="de Berardinis V."/>
            <person name="Baldwin D."/>
            <person name="Benes V."/>
            <person name="Biedler J."/>
            <person name="Blass C."/>
            <person name="Bolanos R."/>
            <person name="Boscus D."/>
            <person name="Barnstead M."/>
            <person name="Cai S."/>
            <person name="Center A."/>
            <person name="Chaturverdi K."/>
            <person name="Christophides G.K."/>
            <person name="Chrystal M.A."/>
            <person name="Clamp M."/>
            <person name="Cravchik A."/>
            <person name="Curwen V."/>
            <person name="Dana A."/>
            <person name="Delcher A."/>
            <person name="Dew I."/>
            <person name="Evans C.A."/>
            <person name="Flanigan M."/>
            <person name="Grundschober-Freimoser A."/>
            <person name="Friedli L."/>
            <person name="Gu Z."/>
            <person name="Guan P."/>
            <person name="Guigo R."/>
            <person name="Hillenmeyer M.E."/>
            <person name="Hladun S.L."/>
            <person name="Hogan J.R."/>
            <person name="Hong Y.S."/>
            <person name="Hoover J."/>
            <person name="Jaillon O."/>
            <person name="Ke Z."/>
            <person name="Kodira C."/>
            <person name="Kokoza E."/>
            <person name="Koutsos A."/>
            <person name="Letunic I."/>
            <person name="Levitsky A."/>
            <person name="Liang Y."/>
            <person name="Lin J.J."/>
            <person name="Lobo N.F."/>
            <person name="Lopez J.R."/>
            <person name="Malek J.A."/>
            <person name="McIntosh T.C."/>
            <person name="Meister S."/>
            <person name="Miller J."/>
            <person name="Mobarry C."/>
            <person name="Mongin E."/>
            <person name="Murphy S.D."/>
            <person name="O'Brochta D.A."/>
            <person name="Pfannkoch C."/>
            <person name="Qi R."/>
            <person name="Regier M.A."/>
            <person name="Remington K."/>
            <person name="Shao H."/>
            <person name="Sharakhova M.V."/>
            <person name="Sitter C.D."/>
            <person name="Shetty J."/>
            <person name="Smith T.J."/>
            <person name="Strong R."/>
            <person name="Sun J."/>
            <person name="Thomasova D."/>
            <person name="Ton L.Q."/>
            <person name="Topalis P."/>
            <person name="Tu Z."/>
            <person name="Unger M.F."/>
            <person name="Walenz B."/>
            <person name="Wang A."/>
            <person name="Wang J."/>
            <person name="Wang M."/>
            <person name="Wang X."/>
            <person name="Woodford K.J."/>
            <person name="Wortman J.R."/>
            <person name="Wu M."/>
            <person name="Yao A."/>
            <person name="Zdobnov E.M."/>
            <person name="Zhang H."/>
            <person name="Zhao Q."/>
            <person name="Zhao S."/>
            <person name="Zhu S.C."/>
            <person name="Zhimulev I."/>
            <person name="Coluzzi M."/>
            <person name="della Torre A."/>
            <person name="Roth C.W."/>
            <person name="Louis C."/>
            <person name="Kalush F."/>
            <person name="Mural R.J."/>
            <person name="Myers E.W."/>
            <person name="Adams M.D."/>
            <person name="Smith H.O."/>
            <person name="Broder S."/>
            <person name="Gardner M.J."/>
            <person name="Fraser C.M."/>
            <person name="Birney E."/>
            <person name="Bork P."/>
            <person name="Brey P.T."/>
            <person name="Venter J.C."/>
            <person name="Weissenbach J."/>
            <person name="Kafatos F.C."/>
            <person name="Collins F.H."/>
            <person name="Hoffman S.L."/>
        </authorList>
    </citation>
    <scope>NUCLEOTIDE SEQUENCE [LARGE SCALE GENOMIC DNA]</scope>
    <source>
        <strain evidence="5 7">PEST</strain>
    </source>
</reference>
<dbReference type="PANTHER" id="PTHR12384:SF2">
    <property type="entry name" value="MATERNAL PROTEIN EXUPERANTIA"/>
    <property type="match status" value="1"/>
</dbReference>
<reference evidence="5" key="4">
    <citation type="journal article" date="2007" name="Genome Biol.">
        <title>Update of the Anopheles gambiae PEST genome assembly.</title>
        <authorList>
            <person name="Sharakhova M.V."/>
            <person name="Hammond M.P."/>
            <person name="Lobo N.F."/>
            <person name="Krzywinski J."/>
            <person name="Unger M.F."/>
            <person name="Hillenmeyer M.E."/>
            <person name="Bruggner R.V."/>
            <person name="Birney E."/>
            <person name="Collins F.H."/>
        </authorList>
    </citation>
    <scope>NUCLEOTIDE SEQUENCE</scope>
    <source>
        <strain evidence="5">PEST</strain>
    </source>
</reference>
<dbReference type="GO" id="GO:0042803">
    <property type="term" value="F:protein homodimerization activity"/>
    <property type="evidence" value="ECO:0007669"/>
    <property type="project" value="InterPro"/>
</dbReference>